<reference evidence="9" key="1">
    <citation type="journal article" date="2013" name="Genome Announc.">
        <title>Draft genome sequence of the grapevine dieback fungus Eutypa lata UCR-EL1.</title>
        <authorList>
            <person name="Blanco-Ulate B."/>
            <person name="Rolshausen P.E."/>
            <person name="Cantu D."/>
        </authorList>
    </citation>
    <scope>NUCLEOTIDE SEQUENCE [LARGE SCALE GENOMIC DNA]</scope>
    <source>
        <strain evidence="9">UCR-EL1</strain>
    </source>
</reference>
<dbReference type="InterPro" id="IPR036388">
    <property type="entry name" value="WH-like_DNA-bd_sf"/>
</dbReference>
<feature type="region of interest" description="Disordered" evidence="7">
    <location>
        <begin position="201"/>
        <end position="273"/>
    </location>
</feature>
<dbReference type="InterPro" id="IPR007832">
    <property type="entry name" value="RNA_pol_Rpc34"/>
</dbReference>
<accession>M7SK90</accession>
<name>M7SK90_EUTLA</name>
<evidence type="ECO:0000256" key="4">
    <source>
        <dbReference type="ARBA" id="ARBA00023163"/>
    </source>
</evidence>
<dbReference type="Gene3D" id="1.10.10.10">
    <property type="entry name" value="Winged helix-like DNA-binding domain superfamily/Winged helix DNA-binding domain"/>
    <property type="match status" value="1"/>
</dbReference>
<evidence type="ECO:0000256" key="6">
    <source>
        <dbReference type="PIRNR" id="PIRNR028763"/>
    </source>
</evidence>
<evidence type="ECO:0000256" key="3">
    <source>
        <dbReference type="ARBA" id="ARBA00022478"/>
    </source>
</evidence>
<comment type="subcellular location">
    <subcellularLocation>
        <location evidence="1 6">Nucleus</location>
    </subcellularLocation>
</comment>
<comment type="function">
    <text evidence="6">DNA-dependent RNA polymerase catalyzes the transcription of DNA into RNA using the four ribonucleoside triphosphates as substrates. Specific peripheric component of RNA polymerase III which synthesizes small RNAs, such as 5S rRNA and tRNAs.</text>
</comment>
<dbReference type="InterPro" id="IPR016049">
    <property type="entry name" value="RNA_pol_Rpc34-like"/>
</dbReference>
<gene>
    <name evidence="8" type="ORF">UCREL1_8437</name>
</gene>
<dbReference type="GO" id="GO:0006383">
    <property type="term" value="P:transcription by RNA polymerase III"/>
    <property type="evidence" value="ECO:0007669"/>
    <property type="project" value="UniProtKB-UniRule"/>
</dbReference>
<keyword evidence="4 6" id="KW-0804">Transcription</keyword>
<dbReference type="OMA" id="VGTTKKC"/>
<dbReference type="Proteomes" id="UP000012174">
    <property type="component" value="Unassembled WGS sequence"/>
</dbReference>
<organism evidence="8 9">
    <name type="scientific">Eutypa lata (strain UCR-EL1)</name>
    <name type="common">Grapevine dieback disease fungus</name>
    <name type="synonym">Eutypa armeniacae</name>
    <dbReference type="NCBI Taxonomy" id="1287681"/>
    <lineage>
        <taxon>Eukaryota</taxon>
        <taxon>Fungi</taxon>
        <taxon>Dikarya</taxon>
        <taxon>Ascomycota</taxon>
        <taxon>Pezizomycotina</taxon>
        <taxon>Sordariomycetes</taxon>
        <taxon>Xylariomycetidae</taxon>
        <taxon>Xylariales</taxon>
        <taxon>Diatrypaceae</taxon>
        <taxon>Eutypa</taxon>
    </lineage>
</organism>
<proteinExistence type="inferred from homology"/>
<evidence type="ECO:0000256" key="2">
    <source>
        <dbReference type="ARBA" id="ARBA00011038"/>
    </source>
</evidence>
<comment type="similarity">
    <text evidence="2 6">Belongs to the eukaryotic RPC34/RPC39 RNA polymerase subunit family.</text>
</comment>
<dbReference type="HOGENOM" id="CLU_033661_0_2_1"/>
<dbReference type="PIRSF" id="PIRSF028763">
    <property type="entry name" value="RNA_pol_Rpc34"/>
    <property type="match status" value="1"/>
</dbReference>
<dbReference type="OrthoDB" id="613763at2759"/>
<dbReference type="EMBL" id="KB707041">
    <property type="protein sequence ID" value="EMR64587.1"/>
    <property type="molecule type" value="Genomic_DNA"/>
</dbReference>
<dbReference type="eggNOG" id="KOG3233">
    <property type="taxonomic scope" value="Eukaryota"/>
</dbReference>
<sequence length="389" mass="42899">MASSTVKLAEELQLLKDQLYDACHDAFAGDYEKPLSQDDLMGLEVIPPKDVKKLMDVISLLTRERLFAPVHLHSGVAWRMRPEAEAVKYKLLTSQEQVLVYEIIDAAGAEGAWQQDIKRRVNIQDSAMRKALKELETKRLISQFTTVENASKKMWIKAHIKPSARATGGPFYTDSYLDEPYIEELQRVVVQLVKQRGSYLSTGERASRASASSSTSPILPKKGIIKGSASEAAANSSRKRTADAMDASNDPATSQPPKAHKPSTTRRLPLPAGYNDYPTVDDLAASVASGHFAKGQALRAEHIQELVDVLVWEGRLEEVKVGDRIGYRVARVAKNSIAPAVKLDAEDYWEPRGNGLTTAPCGRCPVFELCEEGGPVWAGGCEYFDQWLA</sequence>
<dbReference type="KEGG" id="ela:UCREL1_8437"/>
<evidence type="ECO:0000256" key="5">
    <source>
        <dbReference type="ARBA" id="ARBA00023242"/>
    </source>
</evidence>
<dbReference type="Pfam" id="PF05158">
    <property type="entry name" value="RNA_pol_Rpc34"/>
    <property type="match status" value="1"/>
</dbReference>
<dbReference type="InterPro" id="IPR036390">
    <property type="entry name" value="WH_DNA-bd_sf"/>
</dbReference>
<evidence type="ECO:0000313" key="8">
    <source>
        <dbReference type="EMBL" id="EMR64587.1"/>
    </source>
</evidence>
<keyword evidence="5 6" id="KW-0539">Nucleus</keyword>
<protein>
    <recommendedName>
        <fullName evidence="6">DNA-directed RNA polymerase III subunit RPC6</fullName>
        <shortName evidence="6">RNA polymerase III subunit C6</shortName>
    </recommendedName>
</protein>
<keyword evidence="9" id="KW-1185">Reference proteome</keyword>
<evidence type="ECO:0000256" key="7">
    <source>
        <dbReference type="SAM" id="MobiDB-lite"/>
    </source>
</evidence>
<dbReference type="PANTHER" id="PTHR12780">
    <property type="entry name" value="RNA POLYMERASE III DNA DIRECTED , 39KD SUBUNIT-RELATED"/>
    <property type="match status" value="1"/>
</dbReference>
<dbReference type="AlphaFoldDB" id="M7SK90"/>
<keyword evidence="3 6" id="KW-0240">DNA-directed RNA polymerase</keyword>
<evidence type="ECO:0000313" key="9">
    <source>
        <dbReference type="Proteomes" id="UP000012174"/>
    </source>
</evidence>
<dbReference type="GO" id="GO:0005666">
    <property type="term" value="C:RNA polymerase III complex"/>
    <property type="evidence" value="ECO:0007669"/>
    <property type="project" value="UniProtKB-UniRule"/>
</dbReference>
<dbReference type="STRING" id="1287681.M7SK90"/>
<dbReference type="SUPFAM" id="SSF46785">
    <property type="entry name" value="Winged helix' DNA-binding domain"/>
    <property type="match status" value="1"/>
</dbReference>
<evidence type="ECO:0000256" key="1">
    <source>
        <dbReference type="ARBA" id="ARBA00004123"/>
    </source>
</evidence>